<dbReference type="RefSeq" id="WP_075494851.1">
    <property type="nucleotide sequence ID" value="NZ_CP053844.1"/>
</dbReference>
<evidence type="ECO:0000313" key="4">
    <source>
        <dbReference type="Proteomes" id="UP000069632"/>
    </source>
</evidence>
<keyword evidence="1 3" id="KW-0489">Methyltransferase</keyword>
<evidence type="ECO:0000256" key="1">
    <source>
        <dbReference type="ARBA" id="ARBA00022603"/>
    </source>
</evidence>
<dbReference type="PANTHER" id="PTHR13090">
    <property type="entry name" value="ARGININE-HYDROXYLASE NDUFAF5, MITOCHONDRIAL"/>
    <property type="match status" value="1"/>
</dbReference>
<dbReference type="OrthoDB" id="9786194at2"/>
<dbReference type="InterPro" id="IPR050602">
    <property type="entry name" value="Malonyl-ACP_OMT"/>
</dbReference>
<dbReference type="Gene3D" id="3.40.50.150">
    <property type="entry name" value="Vaccinia Virus protein VP39"/>
    <property type="match status" value="1"/>
</dbReference>
<dbReference type="PANTHER" id="PTHR13090:SF1">
    <property type="entry name" value="ARGININE-HYDROXYLASE NDUFAF5, MITOCHONDRIAL"/>
    <property type="match status" value="1"/>
</dbReference>
<reference evidence="3 4" key="1">
    <citation type="submission" date="2016-02" db="EMBL/GenBank/DDBJ databases">
        <authorList>
            <consortium name="Pathogen Informatics"/>
        </authorList>
    </citation>
    <scope>NUCLEOTIDE SEQUENCE [LARGE SCALE GENOMIC DNA]</scope>
    <source>
        <strain evidence="3 4">RC20</strain>
    </source>
</reference>
<name>A0A128EPZ8_9BACT</name>
<dbReference type="SUPFAM" id="SSF53335">
    <property type="entry name" value="S-adenosyl-L-methionine-dependent methyltransferases"/>
    <property type="match status" value="1"/>
</dbReference>
<evidence type="ECO:0000313" key="3">
    <source>
        <dbReference type="EMBL" id="CZE48741.1"/>
    </source>
</evidence>
<proteinExistence type="predicted"/>
<dbReference type="EC" id="2.1.1.197" evidence="3"/>
<organism evidence="3 4">
    <name type="scientific">Campylobacter geochelonis</name>
    <dbReference type="NCBI Taxonomy" id="1780362"/>
    <lineage>
        <taxon>Bacteria</taxon>
        <taxon>Pseudomonadati</taxon>
        <taxon>Campylobacterota</taxon>
        <taxon>Epsilonproteobacteria</taxon>
        <taxon>Campylobacterales</taxon>
        <taxon>Campylobacteraceae</taxon>
        <taxon>Campylobacter</taxon>
    </lineage>
</organism>
<sequence length="227" mass="26134">MKFQSAKRYDEFAYAQKIVADELLKMVVKSRSEFAQIYEIGAGSGVLTRRVISSLKYDELVLNDIYKSDFMASFQTQIGDILTLNLPQKLDLIISSSVFQWIENLDKLRDKLYLSLNNDGILAFSMFCDGTLQELSSFTKQSLKYKNNSEIKEKFAVKFEILGVKNEEIIAKFSSLKELLNHLKQTGVNNLNGNFKLTKENFKLLEAHFDGNFALTYKYINLICKKR</sequence>
<dbReference type="GO" id="GO:0032259">
    <property type="term" value="P:methylation"/>
    <property type="evidence" value="ECO:0007669"/>
    <property type="project" value="UniProtKB-KW"/>
</dbReference>
<dbReference type="CDD" id="cd02440">
    <property type="entry name" value="AdoMet_MTases"/>
    <property type="match status" value="1"/>
</dbReference>
<accession>A0A128EPZ8</accession>
<dbReference type="GO" id="GO:0102130">
    <property type="term" value="F:malonyl-CoA methyltransferase activity"/>
    <property type="evidence" value="ECO:0007669"/>
    <property type="project" value="UniProtKB-EC"/>
</dbReference>
<dbReference type="EMBL" id="FIZP01000010">
    <property type="protein sequence ID" value="CZE48741.1"/>
    <property type="molecule type" value="Genomic_DNA"/>
</dbReference>
<protein>
    <submittedName>
        <fullName evidence="3">Putative biotin synthesis protein</fullName>
        <ecNumber evidence="3">2.1.1.197</ecNumber>
    </submittedName>
</protein>
<gene>
    <name evidence="3" type="primary">bioC</name>
    <name evidence="3" type="ORF">ERS672216_01577</name>
</gene>
<keyword evidence="4" id="KW-1185">Reference proteome</keyword>
<dbReference type="InterPro" id="IPR029063">
    <property type="entry name" value="SAM-dependent_MTases_sf"/>
</dbReference>
<dbReference type="Proteomes" id="UP000069632">
    <property type="component" value="Unassembled WGS sequence"/>
</dbReference>
<keyword evidence="2 3" id="KW-0808">Transferase</keyword>
<evidence type="ECO:0000256" key="2">
    <source>
        <dbReference type="ARBA" id="ARBA00022679"/>
    </source>
</evidence>
<dbReference type="AlphaFoldDB" id="A0A128EPZ8"/>